<proteinExistence type="predicted"/>
<comment type="caution">
    <text evidence="1">The sequence shown here is derived from an EMBL/GenBank/DDBJ whole genome shotgun (WGS) entry which is preliminary data.</text>
</comment>
<evidence type="ECO:0000313" key="1">
    <source>
        <dbReference type="EMBL" id="GGT97354.1"/>
    </source>
</evidence>
<keyword evidence="2" id="KW-1185">Reference proteome</keyword>
<dbReference type="EMBL" id="BMSA01000053">
    <property type="protein sequence ID" value="GGT97354.1"/>
    <property type="molecule type" value="Genomic_DNA"/>
</dbReference>
<evidence type="ECO:0000313" key="2">
    <source>
        <dbReference type="Proteomes" id="UP000646776"/>
    </source>
</evidence>
<organism evidence="1 2">
    <name type="scientific">Streptomyces phaeofaciens</name>
    <dbReference type="NCBI Taxonomy" id="68254"/>
    <lineage>
        <taxon>Bacteria</taxon>
        <taxon>Bacillati</taxon>
        <taxon>Actinomycetota</taxon>
        <taxon>Actinomycetes</taxon>
        <taxon>Kitasatosporales</taxon>
        <taxon>Streptomycetaceae</taxon>
        <taxon>Streptomyces</taxon>
    </lineage>
</organism>
<gene>
    <name evidence="1" type="ORF">GCM10010226_88450</name>
</gene>
<protein>
    <submittedName>
        <fullName evidence="1">Uncharacterized protein</fullName>
    </submittedName>
</protein>
<sequence length="120" mass="12842">MCLGRRAVEALNVRFGSHGWSAGFSFLKKEQHMKRTRLVVAGLAVVAATLGTGVCEAAAAGAPARAAVSSVAQVPSDVKRGTFWTRGGCIEAGQEGIERGLWSRYTCANGPLWWTLYTDR</sequence>
<accession>A0A918M1K4</accession>
<reference evidence="1" key="1">
    <citation type="journal article" date="2014" name="Int. J. Syst. Evol. Microbiol.">
        <title>Complete genome sequence of Corynebacterium casei LMG S-19264T (=DSM 44701T), isolated from a smear-ripened cheese.</title>
        <authorList>
            <consortium name="US DOE Joint Genome Institute (JGI-PGF)"/>
            <person name="Walter F."/>
            <person name="Albersmeier A."/>
            <person name="Kalinowski J."/>
            <person name="Ruckert C."/>
        </authorList>
    </citation>
    <scope>NUCLEOTIDE SEQUENCE</scope>
    <source>
        <strain evidence="1">JCM 4125</strain>
    </source>
</reference>
<dbReference type="Proteomes" id="UP000646776">
    <property type="component" value="Unassembled WGS sequence"/>
</dbReference>
<name>A0A918M1K4_9ACTN</name>
<reference evidence="1" key="2">
    <citation type="submission" date="2020-09" db="EMBL/GenBank/DDBJ databases">
        <authorList>
            <person name="Sun Q."/>
            <person name="Ohkuma M."/>
        </authorList>
    </citation>
    <scope>NUCLEOTIDE SEQUENCE</scope>
    <source>
        <strain evidence="1">JCM 4125</strain>
    </source>
</reference>
<dbReference type="AlphaFoldDB" id="A0A918M1K4"/>